<dbReference type="GO" id="GO:0003677">
    <property type="term" value="F:DNA binding"/>
    <property type="evidence" value="ECO:0007669"/>
    <property type="project" value="InterPro"/>
</dbReference>
<dbReference type="KEGG" id="bpw:WESB_0311"/>
<sequence>MKTVNRQVGKYISYKLKLNNITYKDIAKSASLSYSIIALTLNGRKGSQRAKKAIATALGYADFKILEYEAIKAVNNELNKNNGDRNK</sequence>
<dbReference type="RefSeq" id="WP_014932283.1">
    <property type="nucleotide sequence ID" value="NC_018604.1"/>
</dbReference>
<protein>
    <recommendedName>
        <fullName evidence="3">HTH cro/C1-type domain-containing protein</fullName>
    </recommendedName>
</protein>
<reference evidence="1 2" key="1">
    <citation type="journal article" date="2012" name="BMC Genomics">
        <title>Comparative genomics of Brachyspira pilosicoli strains: genome rearrangements, reductions and correlation of genetic compliment with phenotypic diversity.</title>
        <authorList>
            <person name="Mappley L.J."/>
            <person name="Black M.L."/>
            <person name="Abuoun M."/>
            <person name="Darby A.C."/>
            <person name="Woodward M.J."/>
            <person name="Parkhill J."/>
            <person name="Turner A.K."/>
            <person name="Bellgard M.I."/>
            <person name="La T."/>
            <person name="Phillips N.D."/>
            <person name="La Ragione R.M."/>
            <person name="Hampson D.J."/>
        </authorList>
    </citation>
    <scope>NUCLEOTIDE SEQUENCE [LARGE SCALE GENOMIC DNA]</scope>
    <source>
        <strain evidence="1">WesB</strain>
    </source>
</reference>
<dbReference type="AlphaFoldDB" id="K0JGA7"/>
<evidence type="ECO:0000313" key="1">
    <source>
        <dbReference type="EMBL" id="CCG55782.1"/>
    </source>
</evidence>
<dbReference type="OrthoDB" id="77719at203691"/>
<evidence type="ECO:0008006" key="3">
    <source>
        <dbReference type="Google" id="ProtNLM"/>
    </source>
</evidence>
<dbReference type="Gene3D" id="1.10.260.40">
    <property type="entry name" value="lambda repressor-like DNA-binding domains"/>
    <property type="match status" value="1"/>
</dbReference>
<gene>
    <name evidence="1" type="ORF">WESB_0311</name>
</gene>
<dbReference type="InterPro" id="IPR010982">
    <property type="entry name" value="Lambda_DNA-bd_dom_sf"/>
</dbReference>
<dbReference type="EMBL" id="HE793032">
    <property type="protein sequence ID" value="CCG55782.1"/>
    <property type="molecule type" value="Genomic_DNA"/>
</dbReference>
<dbReference type="PATRIC" id="fig|1161918.5.peg.2005"/>
<dbReference type="Proteomes" id="UP000003759">
    <property type="component" value="Chromosome"/>
</dbReference>
<dbReference type="HOGENOM" id="CLU_2551607_0_0_12"/>
<evidence type="ECO:0000313" key="2">
    <source>
        <dbReference type="Proteomes" id="UP000003759"/>
    </source>
</evidence>
<accession>K0JGA7</accession>
<organism evidence="1 2">
    <name type="scientific">Brachyspira pilosicoli WesB</name>
    <dbReference type="NCBI Taxonomy" id="1161918"/>
    <lineage>
        <taxon>Bacteria</taxon>
        <taxon>Pseudomonadati</taxon>
        <taxon>Spirochaetota</taxon>
        <taxon>Spirochaetia</taxon>
        <taxon>Brachyspirales</taxon>
        <taxon>Brachyspiraceae</taxon>
        <taxon>Brachyspira</taxon>
    </lineage>
</organism>
<name>K0JGA7_BRAPL</name>
<proteinExistence type="predicted"/>